<dbReference type="InterPro" id="IPR011009">
    <property type="entry name" value="Kinase-like_dom_sf"/>
</dbReference>
<feature type="compositionally biased region" description="Pro residues" evidence="7">
    <location>
        <begin position="400"/>
        <end position="411"/>
    </location>
</feature>
<evidence type="ECO:0000256" key="1">
    <source>
        <dbReference type="ARBA" id="ARBA00006485"/>
    </source>
</evidence>
<protein>
    <recommendedName>
        <fullName evidence="8">Protein kinase domain-containing protein</fullName>
    </recommendedName>
</protein>
<proteinExistence type="inferred from homology"/>
<dbReference type="GO" id="GO:0005737">
    <property type="term" value="C:cytoplasm"/>
    <property type="evidence" value="ECO:0007669"/>
    <property type="project" value="TreeGrafter"/>
</dbReference>
<evidence type="ECO:0000256" key="3">
    <source>
        <dbReference type="ARBA" id="ARBA00022679"/>
    </source>
</evidence>
<dbReference type="PANTHER" id="PTHR24056">
    <property type="entry name" value="CELL DIVISION PROTEIN KINASE"/>
    <property type="match status" value="1"/>
</dbReference>
<keyword evidence="3" id="KW-0808">Transferase</keyword>
<keyword evidence="10" id="KW-1185">Reference proteome</keyword>
<evidence type="ECO:0000256" key="7">
    <source>
        <dbReference type="SAM" id="MobiDB-lite"/>
    </source>
</evidence>
<keyword evidence="4" id="KW-0547">Nucleotide-binding</keyword>
<dbReference type="OrthoDB" id="242811at2759"/>
<feature type="region of interest" description="Disordered" evidence="7">
    <location>
        <begin position="398"/>
        <end position="424"/>
    </location>
</feature>
<feature type="compositionally biased region" description="Low complexity" evidence="7">
    <location>
        <begin position="56"/>
        <end position="72"/>
    </location>
</feature>
<dbReference type="PANTHER" id="PTHR24056:SF46">
    <property type="entry name" value="CYCLIN-DEPENDENT KINASE 5"/>
    <property type="match status" value="1"/>
</dbReference>
<reference evidence="9 10" key="1">
    <citation type="journal article" date="2015" name="PLoS Pathog.">
        <title>Leptomonas seymouri: Adaptations to the Dixenous Life Cycle Analyzed by Genome Sequencing, Transcriptome Profiling and Co-infection with Leishmania donovani.</title>
        <authorList>
            <person name="Kraeva N."/>
            <person name="Butenko A."/>
            <person name="Hlavacova J."/>
            <person name="Kostygov A."/>
            <person name="Myskova J."/>
            <person name="Grybchuk D."/>
            <person name="Lestinova T."/>
            <person name="Votypka J."/>
            <person name="Volf P."/>
            <person name="Opperdoes F."/>
            <person name="Flegontov P."/>
            <person name="Lukes J."/>
            <person name="Yurchenko V."/>
        </authorList>
    </citation>
    <scope>NUCLEOTIDE SEQUENCE [LARGE SCALE GENOMIC DNA]</scope>
    <source>
        <strain evidence="9 10">ATCC 30220</strain>
    </source>
</reference>
<evidence type="ECO:0000259" key="8">
    <source>
        <dbReference type="PROSITE" id="PS50011"/>
    </source>
</evidence>
<feature type="compositionally biased region" description="Low complexity" evidence="7">
    <location>
        <begin position="151"/>
        <end position="163"/>
    </location>
</feature>
<dbReference type="PROSITE" id="PS00108">
    <property type="entry name" value="PROTEIN_KINASE_ST"/>
    <property type="match status" value="1"/>
</dbReference>
<organism evidence="9 10">
    <name type="scientific">Leptomonas seymouri</name>
    <dbReference type="NCBI Taxonomy" id="5684"/>
    <lineage>
        <taxon>Eukaryota</taxon>
        <taxon>Discoba</taxon>
        <taxon>Euglenozoa</taxon>
        <taxon>Kinetoplastea</taxon>
        <taxon>Metakinetoplastina</taxon>
        <taxon>Trypanosomatida</taxon>
        <taxon>Trypanosomatidae</taxon>
        <taxon>Leishmaniinae</taxon>
        <taxon>Leptomonas</taxon>
    </lineage>
</organism>
<dbReference type="InterPro" id="IPR008271">
    <property type="entry name" value="Ser/Thr_kinase_AS"/>
</dbReference>
<dbReference type="OMA" id="HIFTRGC"/>
<keyword evidence="5" id="KW-0418">Kinase</keyword>
<dbReference type="GO" id="GO:0005524">
    <property type="term" value="F:ATP binding"/>
    <property type="evidence" value="ECO:0007669"/>
    <property type="project" value="UniProtKB-KW"/>
</dbReference>
<dbReference type="GO" id="GO:0004693">
    <property type="term" value="F:cyclin-dependent protein serine/threonine kinase activity"/>
    <property type="evidence" value="ECO:0007669"/>
    <property type="project" value="TreeGrafter"/>
</dbReference>
<comment type="similarity">
    <text evidence="1">Belongs to the protein kinase superfamily. CMGC Ser/Thr protein kinase family. CDC2/CDKX subfamily.</text>
</comment>
<feature type="compositionally biased region" description="Polar residues" evidence="7">
    <location>
        <begin position="75"/>
        <end position="85"/>
    </location>
</feature>
<keyword evidence="6" id="KW-0067">ATP-binding</keyword>
<dbReference type="GO" id="GO:0005634">
    <property type="term" value="C:nucleus"/>
    <property type="evidence" value="ECO:0007669"/>
    <property type="project" value="TreeGrafter"/>
</dbReference>
<dbReference type="VEuPathDB" id="TriTrypDB:Lsey_0116_0170"/>
<evidence type="ECO:0000313" key="10">
    <source>
        <dbReference type="Proteomes" id="UP000038009"/>
    </source>
</evidence>
<evidence type="ECO:0000256" key="5">
    <source>
        <dbReference type="ARBA" id="ARBA00022777"/>
    </source>
</evidence>
<evidence type="ECO:0000256" key="2">
    <source>
        <dbReference type="ARBA" id="ARBA00022527"/>
    </source>
</evidence>
<sequence>MRTEVVQGSLKGRGDLRKAHASPAKNHIQRPPYSPENANEGDSVAFVRREPLAPSAMPTQQPQKPQAKTAAPVASNGTTAGNSNGIAEVEGTGCTYVLQDEIGRGAYGRVYLADVIRTDSLQSTRSLPTPPLSVQLPSLRRSAGGGLVDKANASSASNSNTNNNSCSINSTSNCHHNNCRNNGTNTTRRMVLKRMENASVEDGVQAATLREFMVLDEVSMSSFDRERSELEAFRVGQVAFRTTHTNAVVRPCECGTYSFVDNNNYMTNTEGKWDDEVLTTSTSRNDDYDCLSSTLRRRIDRGRSYLIGMRDSIMVPQEQLAYVAMDYCEGGDLWHFIRDLKLPLKTSGLQYGSVMPAKVFRRWAVELILALAFLHSRNISHRDLKPQNLMLAKRTDISRAPPPPLVPPVASPSPTAGEGGGGGGNERFLPGDEYNLKVGDFGLSRLEDIPYKKYVHEAVTLWYRSPDVLLGNTNYTFSADAWSLGCILIEMASGSVLFKGRDEADELRHIFTRGCRPSLLNFPRLKEYPYTERFMEVLQRYRDTESEAKLAADGADAVTALQAHVEKLARHLRAFLKERHAHELLGVTGIDLVARLLVFDPERRLTVLQAVHHRFFMEAYAEIYGSD</sequence>
<dbReference type="PROSITE" id="PS50011">
    <property type="entry name" value="PROTEIN_KINASE_DOM"/>
    <property type="match status" value="1"/>
</dbReference>
<feature type="region of interest" description="Disordered" evidence="7">
    <location>
        <begin position="1"/>
        <end position="85"/>
    </location>
</feature>
<accession>A0A0N0P661</accession>
<name>A0A0N0P661_LEPSE</name>
<dbReference type="EMBL" id="LJSK01000116">
    <property type="protein sequence ID" value="KPI86787.1"/>
    <property type="molecule type" value="Genomic_DNA"/>
</dbReference>
<feature type="region of interest" description="Disordered" evidence="7">
    <location>
        <begin position="126"/>
        <end position="163"/>
    </location>
</feature>
<dbReference type="AlphaFoldDB" id="A0A0N0P661"/>
<evidence type="ECO:0000256" key="4">
    <source>
        <dbReference type="ARBA" id="ARBA00022741"/>
    </source>
</evidence>
<comment type="caution">
    <text evidence="9">The sequence shown here is derived from an EMBL/GenBank/DDBJ whole genome shotgun (WGS) entry which is preliminary data.</text>
</comment>
<dbReference type="Pfam" id="PF00069">
    <property type="entry name" value="Pkinase"/>
    <property type="match status" value="1"/>
</dbReference>
<dbReference type="InterPro" id="IPR050108">
    <property type="entry name" value="CDK"/>
</dbReference>
<dbReference type="InterPro" id="IPR000719">
    <property type="entry name" value="Prot_kinase_dom"/>
</dbReference>
<feature type="domain" description="Protein kinase" evidence="8">
    <location>
        <begin position="96"/>
        <end position="616"/>
    </location>
</feature>
<dbReference type="Proteomes" id="UP000038009">
    <property type="component" value="Unassembled WGS sequence"/>
</dbReference>
<keyword evidence="2" id="KW-0723">Serine/threonine-protein kinase</keyword>
<dbReference type="SMART" id="SM00220">
    <property type="entry name" value="S_TKc"/>
    <property type="match status" value="1"/>
</dbReference>
<dbReference type="Gene3D" id="1.10.510.10">
    <property type="entry name" value="Transferase(Phosphotransferase) domain 1"/>
    <property type="match status" value="2"/>
</dbReference>
<evidence type="ECO:0000313" key="9">
    <source>
        <dbReference type="EMBL" id="KPI86787.1"/>
    </source>
</evidence>
<gene>
    <name evidence="9" type="ORF">ABL78_4156</name>
</gene>
<evidence type="ECO:0000256" key="6">
    <source>
        <dbReference type="ARBA" id="ARBA00022840"/>
    </source>
</evidence>
<dbReference type="SUPFAM" id="SSF56112">
    <property type="entry name" value="Protein kinase-like (PK-like)"/>
    <property type="match status" value="1"/>
</dbReference>